<evidence type="ECO:0000313" key="7">
    <source>
        <dbReference type="EMBL" id="RVT98653.1"/>
    </source>
</evidence>
<evidence type="ECO:0000256" key="1">
    <source>
        <dbReference type="ARBA" id="ARBA00004418"/>
    </source>
</evidence>
<accession>A0A437MM04</accession>
<protein>
    <submittedName>
        <fullName evidence="7">ABC transporter substrate-binding protein</fullName>
    </submittedName>
</protein>
<evidence type="ECO:0000313" key="8">
    <source>
        <dbReference type="Proteomes" id="UP000282957"/>
    </source>
</evidence>
<feature type="signal peptide" evidence="6">
    <location>
        <begin position="1"/>
        <end position="19"/>
    </location>
</feature>
<dbReference type="InterPro" id="IPR006059">
    <property type="entry name" value="SBP"/>
</dbReference>
<evidence type="ECO:0000256" key="3">
    <source>
        <dbReference type="ARBA" id="ARBA00022448"/>
    </source>
</evidence>
<name>A0A437MM04_9PROT</name>
<dbReference type="PANTHER" id="PTHR30006:SF3">
    <property type="entry name" value="THIAMINE-BINDING PERIPLASMIC PROTEIN"/>
    <property type="match status" value="1"/>
</dbReference>
<organism evidence="7 8">
    <name type="scientific">Rhodovarius crocodyli</name>
    <dbReference type="NCBI Taxonomy" id="1979269"/>
    <lineage>
        <taxon>Bacteria</taxon>
        <taxon>Pseudomonadati</taxon>
        <taxon>Pseudomonadota</taxon>
        <taxon>Alphaproteobacteria</taxon>
        <taxon>Acetobacterales</taxon>
        <taxon>Roseomonadaceae</taxon>
        <taxon>Rhodovarius</taxon>
    </lineage>
</organism>
<dbReference type="PANTHER" id="PTHR30006">
    <property type="entry name" value="THIAMINE-BINDING PERIPLASMIC PROTEIN-RELATED"/>
    <property type="match status" value="1"/>
</dbReference>
<sequence>MTILTARRTLLGATAGMLAAPALKAQGRFLYINSWGGTWERAARQHLFDPFTAKTGIEIRITSGVNFAKLAAQVRTGNYEYDISTLGGPSLVQAEQSNLTERPTDQTIDRGKLPSDGIFANGIGNHAYSTNLAVNTRNLPAGEVRDWRDFWNLQKYPGRRALPRSMQWTFPFALLADGVAKENIYPIDMDRAFRSLDKVKPAIASWWTQGGQAQQLLADGEVQMIGIWHANVLSAKRNGAPVELVWNQFTVDRTYWVVSRGTPRAAMAFEFIQFAVEPERMARFCIDGQYGPFDTRAFNWINEEQTKDMPTNPAYAAGAIEHEPRSIGAIMTAATRRFEAWQIQ</sequence>
<dbReference type="AlphaFoldDB" id="A0A437MM04"/>
<gene>
    <name evidence="7" type="ORF">EOD42_00625</name>
</gene>
<evidence type="ECO:0000256" key="5">
    <source>
        <dbReference type="ARBA" id="ARBA00022764"/>
    </source>
</evidence>
<dbReference type="CDD" id="cd13589">
    <property type="entry name" value="PBP2_polyamine_RpCGA009"/>
    <property type="match status" value="1"/>
</dbReference>
<dbReference type="OrthoDB" id="9815444at2"/>
<keyword evidence="8" id="KW-1185">Reference proteome</keyword>
<dbReference type="GO" id="GO:0030288">
    <property type="term" value="C:outer membrane-bounded periplasmic space"/>
    <property type="evidence" value="ECO:0007669"/>
    <property type="project" value="TreeGrafter"/>
</dbReference>
<evidence type="ECO:0000256" key="2">
    <source>
        <dbReference type="ARBA" id="ARBA00008520"/>
    </source>
</evidence>
<dbReference type="Pfam" id="PF13416">
    <property type="entry name" value="SBP_bac_8"/>
    <property type="match status" value="1"/>
</dbReference>
<dbReference type="RefSeq" id="WP_127785125.1">
    <property type="nucleotide sequence ID" value="NZ_SACL01000001.1"/>
</dbReference>
<dbReference type="Proteomes" id="UP000282957">
    <property type="component" value="Unassembled WGS sequence"/>
</dbReference>
<proteinExistence type="inferred from homology"/>
<dbReference type="GO" id="GO:0030975">
    <property type="term" value="F:thiamine binding"/>
    <property type="evidence" value="ECO:0007669"/>
    <property type="project" value="TreeGrafter"/>
</dbReference>
<comment type="caution">
    <text evidence="7">The sequence shown here is derived from an EMBL/GenBank/DDBJ whole genome shotgun (WGS) entry which is preliminary data.</text>
</comment>
<feature type="chain" id="PRO_5019284211" evidence="6">
    <location>
        <begin position="20"/>
        <end position="344"/>
    </location>
</feature>
<reference evidence="7 8" key="1">
    <citation type="submission" date="2019-01" db="EMBL/GenBank/DDBJ databases">
        <authorList>
            <person name="Chen W.-M."/>
        </authorList>
    </citation>
    <scope>NUCLEOTIDE SEQUENCE [LARGE SCALE GENOMIC DNA]</scope>
    <source>
        <strain evidence="7 8">CCP-6</strain>
    </source>
</reference>
<dbReference type="Gene3D" id="3.40.190.10">
    <property type="entry name" value="Periplasmic binding protein-like II"/>
    <property type="match status" value="2"/>
</dbReference>
<evidence type="ECO:0000256" key="4">
    <source>
        <dbReference type="ARBA" id="ARBA00022729"/>
    </source>
</evidence>
<keyword evidence="3" id="KW-0813">Transport</keyword>
<dbReference type="SUPFAM" id="SSF53850">
    <property type="entry name" value="Periplasmic binding protein-like II"/>
    <property type="match status" value="1"/>
</dbReference>
<dbReference type="GO" id="GO:0030976">
    <property type="term" value="F:thiamine pyrophosphate binding"/>
    <property type="evidence" value="ECO:0007669"/>
    <property type="project" value="TreeGrafter"/>
</dbReference>
<keyword evidence="4 6" id="KW-0732">Signal</keyword>
<comment type="similarity">
    <text evidence="2">Belongs to the bacterial solute-binding protein 1 family.</text>
</comment>
<dbReference type="GO" id="GO:0015888">
    <property type="term" value="P:thiamine transport"/>
    <property type="evidence" value="ECO:0007669"/>
    <property type="project" value="TreeGrafter"/>
</dbReference>
<dbReference type="EMBL" id="SACL01000001">
    <property type="protein sequence ID" value="RVT98653.1"/>
    <property type="molecule type" value="Genomic_DNA"/>
</dbReference>
<comment type="subcellular location">
    <subcellularLocation>
        <location evidence="1">Periplasm</location>
    </subcellularLocation>
</comment>
<keyword evidence="5" id="KW-0574">Periplasm</keyword>
<evidence type="ECO:0000256" key="6">
    <source>
        <dbReference type="SAM" id="SignalP"/>
    </source>
</evidence>